<feature type="transmembrane region" description="Helical" evidence="8">
    <location>
        <begin position="150"/>
        <end position="168"/>
    </location>
</feature>
<dbReference type="EnsemblMetazoa" id="NM_001190493">
    <property type="protein sequence ID" value="NP_001177422"/>
    <property type="gene ID" value="GeneID_100463484"/>
</dbReference>
<dbReference type="GeneID" id="100463484"/>
<evidence type="ECO:0000256" key="6">
    <source>
        <dbReference type="ARBA" id="ARBA00023170"/>
    </source>
</evidence>
<dbReference type="RefSeq" id="NP_001177422.1">
    <property type="nucleotide sequence ID" value="NM_001190493.1"/>
</dbReference>
<keyword evidence="6 8" id="KW-0675">Receptor</keyword>
<comment type="function">
    <text evidence="8">Gustatory receptor which mediates acceptance or avoidance behavior, depending on its substrates.</text>
</comment>
<keyword evidence="7 8" id="KW-0807">Transducer</keyword>
<feature type="transmembrane region" description="Helical" evidence="8">
    <location>
        <begin position="298"/>
        <end position="318"/>
    </location>
</feature>
<dbReference type="GO" id="GO:0043025">
    <property type="term" value="C:neuronal cell body"/>
    <property type="evidence" value="ECO:0007669"/>
    <property type="project" value="TreeGrafter"/>
</dbReference>
<reference evidence="9" key="1">
    <citation type="submission" date="2021-01" db="UniProtKB">
        <authorList>
            <consortium name="EnsemblMetazoa"/>
        </authorList>
    </citation>
    <scope>IDENTIFICATION</scope>
</reference>
<feature type="transmembrane region" description="Helical" evidence="8">
    <location>
        <begin position="174"/>
        <end position="195"/>
    </location>
</feature>
<feature type="transmembrane region" description="Helical" evidence="8">
    <location>
        <begin position="257"/>
        <end position="278"/>
    </location>
</feature>
<dbReference type="Proteomes" id="UP000002358">
    <property type="component" value="Chromosome 4"/>
</dbReference>
<evidence type="ECO:0000256" key="1">
    <source>
        <dbReference type="ARBA" id="ARBA00004651"/>
    </source>
</evidence>
<dbReference type="InParanoid" id="A0A7M6UDW4"/>
<dbReference type="KEGG" id="nvi:100463484"/>
<keyword evidence="5 8" id="KW-0472">Membrane</keyword>
<dbReference type="PANTHER" id="PTHR21143">
    <property type="entry name" value="INVERTEBRATE GUSTATORY RECEPTOR"/>
    <property type="match status" value="1"/>
</dbReference>
<protein>
    <recommendedName>
        <fullName evidence="8">Gustatory receptor</fullName>
    </recommendedName>
</protein>
<sequence length="395" mass="45387">MLFLKKSNNKNLDYLKLLFYFFKVFGLASMTIDATTAKNTRNHFWTFTRSKSTVIYNVIFILVFVISNIYSMTFFCRGTYVVNFETIGDCGQTTLSLFVALFILTKSCISRNTLIIIANSISRITDSLLSLSSTSIQENSKISSEIKKMFIINISTWTVLFGTFAFDLKPLTKYGIVVFFSNCIINHLVIQYSVILKLIKHNYKILNENLIEFGDQESMAIRSPSEAKIKVDRLLKLQKLHESLSDTSREVSNYYSYPMLVCVLHVFIILIFVCYYFFKPMILHSKNLSTFTFLRTIGYGFAYGLLLVTLTKCVAATIDEQNRRTKEIIGSCLMISADEKVLNKLNKFSTYLLHRDIKFTVLGLFSLDESLLTTMVGSITTYMVIVLQFQQNLKR</sequence>
<dbReference type="SMR" id="A0A7M6UDW4"/>
<feature type="transmembrane region" description="Helical" evidence="8">
    <location>
        <begin position="54"/>
        <end position="75"/>
    </location>
</feature>
<keyword evidence="4 8" id="KW-1133">Transmembrane helix</keyword>
<accession>A0A7M6UDW4</accession>
<proteinExistence type="inferred from homology"/>
<dbReference type="GO" id="GO:0030424">
    <property type="term" value="C:axon"/>
    <property type="evidence" value="ECO:0007669"/>
    <property type="project" value="TreeGrafter"/>
</dbReference>
<evidence type="ECO:0000256" key="2">
    <source>
        <dbReference type="ARBA" id="ARBA00022475"/>
    </source>
</evidence>
<dbReference type="OrthoDB" id="6366728at2759"/>
<name>A0A7M6UDW4_NASVI</name>
<dbReference type="FunCoup" id="A0A7M6UDW4">
    <property type="interactions" value="27"/>
</dbReference>
<dbReference type="GO" id="GO:0005886">
    <property type="term" value="C:plasma membrane"/>
    <property type="evidence" value="ECO:0007669"/>
    <property type="project" value="UniProtKB-SubCell"/>
</dbReference>
<evidence type="ECO:0000256" key="4">
    <source>
        <dbReference type="ARBA" id="ARBA00022989"/>
    </source>
</evidence>
<feature type="transmembrane region" description="Helical" evidence="8">
    <location>
        <begin position="95"/>
        <end position="118"/>
    </location>
</feature>
<dbReference type="Pfam" id="PF08395">
    <property type="entry name" value="7tm_7"/>
    <property type="match status" value="1"/>
</dbReference>
<evidence type="ECO:0000256" key="5">
    <source>
        <dbReference type="ARBA" id="ARBA00023136"/>
    </source>
</evidence>
<evidence type="ECO:0000256" key="8">
    <source>
        <dbReference type="RuleBase" id="RU363108"/>
    </source>
</evidence>
<keyword evidence="2 8" id="KW-1003">Cell membrane</keyword>
<dbReference type="GO" id="GO:0030425">
    <property type="term" value="C:dendrite"/>
    <property type="evidence" value="ECO:0007669"/>
    <property type="project" value="TreeGrafter"/>
</dbReference>
<dbReference type="CTD" id="23687512"/>
<dbReference type="AlphaFoldDB" id="A0A7M6UDW4"/>
<feature type="transmembrane region" description="Helical" evidence="8">
    <location>
        <begin position="14"/>
        <end position="34"/>
    </location>
</feature>
<dbReference type="GO" id="GO:0007165">
    <property type="term" value="P:signal transduction"/>
    <property type="evidence" value="ECO:0007669"/>
    <property type="project" value="UniProtKB-KW"/>
</dbReference>
<organism evidence="9 10">
    <name type="scientific">Nasonia vitripennis</name>
    <name type="common">Parasitic wasp</name>
    <dbReference type="NCBI Taxonomy" id="7425"/>
    <lineage>
        <taxon>Eukaryota</taxon>
        <taxon>Metazoa</taxon>
        <taxon>Ecdysozoa</taxon>
        <taxon>Arthropoda</taxon>
        <taxon>Hexapoda</taxon>
        <taxon>Insecta</taxon>
        <taxon>Pterygota</taxon>
        <taxon>Neoptera</taxon>
        <taxon>Endopterygota</taxon>
        <taxon>Hymenoptera</taxon>
        <taxon>Apocrita</taxon>
        <taxon>Proctotrupomorpha</taxon>
        <taxon>Chalcidoidea</taxon>
        <taxon>Pteromalidae</taxon>
        <taxon>Pteromalinae</taxon>
        <taxon>Nasonia</taxon>
    </lineage>
</organism>
<dbReference type="GO" id="GO:0008049">
    <property type="term" value="P:male courtship behavior"/>
    <property type="evidence" value="ECO:0007669"/>
    <property type="project" value="TreeGrafter"/>
</dbReference>
<dbReference type="PANTHER" id="PTHR21143:SF134">
    <property type="entry name" value="GUSTATORY RECEPTOR"/>
    <property type="match status" value="1"/>
</dbReference>
<evidence type="ECO:0000256" key="7">
    <source>
        <dbReference type="ARBA" id="ARBA00023224"/>
    </source>
</evidence>
<comment type="subcellular location">
    <subcellularLocation>
        <location evidence="1 8">Cell membrane</location>
        <topology evidence="1 8">Multi-pass membrane protein</topology>
    </subcellularLocation>
</comment>
<comment type="similarity">
    <text evidence="8">Belongs to the insect chemoreceptor superfamily. Gustatory receptor (GR) family.</text>
</comment>
<evidence type="ECO:0000313" key="9">
    <source>
        <dbReference type="EnsemblMetazoa" id="NP_001177422"/>
    </source>
</evidence>
<dbReference type="InterPro" id="IPR013604">
    <property type="entry name" value="7TM_chemorcpt"/>
</dbReference>
<dbReference type="GO" id="GO:0007635">
    <property type="term" value="P:chemosensory behavior"/>
    <property type="evidence" value="ECO:0007669"/>
    <property type="project" value="TreeGrafter"/>
</dbReference>
<evidence type="ECO:0000313" key="10">
    <source>
        <dbReference type="Proteomes" id="UP000002358"/>
    </source>
</evidence>
<evidence type="ECO:0000256" key="3">
    <source>
        <dbReference type="ARBA" id="ARBA00022692"/>
    </source>
</evidence>
<keyword evidence="3 8" id="KW-0812">Transmembrane</keyword>
<dbReference type="GO" id="GO:0050909">
    <property type="term" value="P:sensory perception of taste"/>
    <property type="evidence" value="ECO:0007669"/>
    <property type="project" value="InterPro"/>
</dbReference>
<keyword evidence="10" id="KW-1185">Reference proteome</keyword>